<reference evidence="9" key="2">
    <citation type="submission" date="2020-10" db="UniProtKB">
        <authorList>
            <consortium name="WormBaseParasite"/>
        </authorList>
    </citation>
    <scope>IDENTIFICATION</scope>
</reference>
<dbReference type="Gene3D" id="1.10.30.10">
    <property type="entry name" value="High mobility group box domain"/>
    <property type="match status" value="2"/>
</dbReference>
<sequence>MSGTATDASLLPPKSAYGLFVQSKFVEYKQKNDNGAIPKEEFARDCANAWKEMTRDERKPFFELAASAEVKGETGRNTAQPSDSNIESSSNPVKTPSPDDANTSAMSDLTIKPDSGLASERSRLSIRPSMKPKRPPPNRGKVSPYGYFVKSEYEKRKASDPTGTVAIPELSKEFATRWREMTDKDKQQYYDLAAEDQKRLDEEVAKYYASRESPSP</sequence>
<evidence type="ECO:0000256" key="6">
    <source>
        <dbReference type="SAM" id="MobiDB-lite"/>
    </source>
</evidence>
<name>A0A7E5A063_PANRE</name>
<evidence type="ECO:0000256" key="3">
    <source>
        <dbReference type="ARBA" id="ARBA00023125"/>
    </source>
</evidence>
<dbReference type="InterPro" id="IPR036910">
    <property type="entry name" value="HMG_box_dom_sf"/>
</dbReference>
<dbReference type="Pfam" id="PF00505">
    <property type="entry name" value="HMG_box"/>
    <property type="match status" value="1"/>
</dbReference>
<proteinExistence type="inferred from homology"/>
<feature type="DNA-binding region" description="HMG box" evidence="5">
    <location>
        <begin position="10"/>
        <end position="80"/>
    </location>
</feature>
<evidence type="ECO:0000256" key="4">
    <source>
        <dbReference type="ARBA" id="ARBA00023242"/>
    </source>
</evidence>
<comment type="similarity">
    <text evidence="2">Belongs to the HMGB family.</text>
</comment>
<feature type="domain" description="HMG box" evidence="7">
    <location>
        <begin position="140"/>
        <end position="208"/>
    </location>
</feature>
<evidence type="ECO:0000256" key="2">
    <source>
        <dbReference type="ARBA" id="ARBA00008774"/>
    </source>
</evidence>
<dbReference type="InterPro" id="IPR009071">
    <property type="entry name" value="HMG_box_dom"/>
</dbReference>
<comment type="subcellular location">
    <subcellularLocation>
        <location evidence="1">Nucleus</location>
    </subcellularLocation>
</comment>
<dbReference type="GO" id="GO:0005634">
    <property type="term" value="C:nucleus"/>
    <property type="evidence" value="ECO:0007669"/>
    <property type="project" value="UniProtKB-SubCell"/>
</dbReference>
<feature type="compositionally biased region" description="Polar residues" evidence="6">
    <location>
        <begin position="75"/>
        <end position="107"/>
    </location>
</feature>
<evidence type="ECO:0000256" key="1">
    <source>
        <dbReference type="ARBA" id="ARBA00004123"/>
    </source>
</evidence>
<keyword evidence="8" id="KW-1185">Reference proteome</keyword>
<dbReference type="GO" id="GO:0003677">
    <property type="term" value="F:DNA binding"/>
    <property type="evidence" value="ECO:0007669"/>
    <property type="project" value="UniProtKB-UniRule"/>
</dbReference>
<dbReference type="PROSITE" id="PS50118">
    <property type="entry name" value="HMG_BOX_2"/>
    <property type="match status" value="2"/>
</dbReference>
<evidence type="ECO:0000256" key="5">
    <source>
        <dbReference type="PROSITE-ProRule" id="PRU00267"/>
    </source>
</evidence>
<accession>A0A7E5A063</accession>
<dbReference type="PANTHER" id="PTHR48112">
    <property type="entry name" value="HIGH MOBILITY GROUP PROTEIN DSP1"/>
    <property type="match status" value="1"/>
</dbReference>
<dbReference type="AlphaFoldDB" id="A0A7E5A063"/>
<feature type="region of interest" description="Disordered" evidence="6">
    <location>
        <begin position="64"/>
        <end position="145"/>
    </location>
</feature>
<keyword evidence="4 5" id="KW-0539">Nucleus</keyword>
<evidence type="ECO:0000313" key="8">
    <source>
        <dbReference type="Proteomes" id="UP000492821"/>
    </source>
</evidence>
<dbReference type="SUPFAM" id="SSF47095">
    <property type="entry name" value="HMG-box"/>
    <property type="match status" value="2"/>
</dbReference>
<dbReference type="InterPro" id="IPR050342">
    <property type="entry name" value="HMGB"/>
</dbReference>
<dbReference type="Pfam" id="PF09011">
    <property type="entry name" value="HMG_box_2"/>
    <property type="match status" value="1"/>
</dbReference>
<dbReference type="Proteomes" id="UP000492821">
    <property type="component" value="Unassembled WGS sequence"/>
</dbReference>
<dbReference type="SMART" id="SM00398">
    <property type="entry name" value="HMG"/>
    <property type="match status" value="2"/>
</dbReference>
<reference evidence="8" key="1">
    <citation type="journal article" date="2013" name="Genetics">
        <title>The draft genome and transcriptome of Panagrellus redivivus are shaped by the harsh demands of a free-living lifestyle.</title>
        <authorList>
            <person name="Srinivasan J."/>
            <person name="Dillman A.R."/>
            <person name="Macchietto M.G."/>
            <person name="Heikkinen L."/>
            <person name="Lakso M."/>
            <person name="Fracchia K.M."/>
            <person name="Antoshechkin I."/>
            <person name="Mortazavi A."/>
            <person name="Wong G."/>
            <person name="Sternberg P.W."/>
        </authorList>
    </citation>
    <scope>NUCLEOTIDE SEQUENCE [LARGE SCALE GENOMIC DNA]</scope>
    <source>
        <strain evidence="8">MT8872</strain>
    </source>
</reference>
<feature type="DNA-binding region" description="HMG box" evidence="5">
    <location>
        <begin position="140"/>
        <end position="208"/>
    </location>
</feature>
<feature type="domain" description="HMG box" evidence="7">
    <location>
        <begin position="10"/>
        <end position="80"/>
    </location>
</feature>
<evidence type="ECO:0000313" key="9">
    <source>
        <dbReference type="WBParaSite" id="Pan_g6671.t1"/>
    </source>
</evidence>
<organism evidence="8 9">
    <name type="scientific">Panagrellus redivivus</name>
    <name type="common">Microworm</name>
    <dbReference type="NCBI Taxonomy" id="6233"/>
    <lineage>
        <taxon>Eukaryota</taxon>
        <taxon>Metazoa</taxon>
        <taxon>Ecdysozoa</taxon>
        <taxon>Nematoda</taxon>
        <taxon>Chromadorea</taxon>
        <taxon>Rhabditida</taxon>
        <taxon>Tylenchina</taxon>
        <taxon>Panagrolaimomorpha</taxon>
        <taxon>Panagrolaimoidea</taxon>
        <taxon>Panagrolaimidae</taxon>
        <taxon>Panagrellus</taxon>
    </lineage>
</organism>
<dbReference type="WBParaSite" id="Pan_g6671.t1">
    <property type="protein sequence ID" value="Pan_g6671.t1"/>
    <property type="gene ID" value="Pan_g6671"/>
</dbReference>
<dbReference type="PANTHER" id="PTHR48112:SF32">
    <property type="entry name" value="HIGH MOBILITY GROUP PROTEIN B3"/>
    <property type="match status" value="1"/>
</dbReference>
<protein>
    <submittedName>
        <fullName evidence="9">HMG box domain-containing protein</fullName>
    </submittedName>
</protein>
<keyword evidence="3 5" id="KW-0238">DNA-binding</keyword>
<evidence type="ECO:0000259" key="7">
    <source>
        <dbReference type="PROSITE" id="PS50118"/>
    </source>
</evidence>